<accession>A0AAP4EXT8</accession>
<dbReference type="Proteomes" id="UP001300383">
    <property type="component" value="Unassembled WGS sequence"/>
</dbReference>
<name>A0AAP4EXT8_9FIRM</name>
<gene>
    <name evidence="3" type="ORF">QJ036_01715</name>
</gene>
<dbReference type="InterPro" id="IPR027266">
    <property type="entry name" value="TrmE/GcvT-like"/>
</dbReference>
<protein>
    <submittedName>
        <fullName evidence="3">Aminomethyltransferase family protein</fullName>
    </submittedName>
</protein>
<dbReference type="InterPro" id="IPR006222">
    <property type="entry name" value="GCVT_N"/>
</dbReference>
<dbReference type="PANTHER" id="PTHR43757:SF2">
    <property type="entry name" value="AMINOMETHYLTRANSFERASE, MITOCHONDRIAL"/>
    <property type="match status" value="1"/>
</dbReference>
<organism evidence="3 4">
    <name type="scientific">Fusibacillus kribbianus</name>
    <dbReference type="NCBI Taxonomy" id="3044208"/>
    <lineage>
        <taxon>Bacteria</taxon>
        <taxon>Bacillati</taxon>
        <taxon>Bacillota</taxon>
        <taxon>Clostridia</taxon>
        <taxon>Lachnospirales</taxon>
        <taxon>Lachnospiraceae</taxon>
        <taxon>Fusibacillus</taxon>
    </lineage>
</organism>
<evidence type="ECO:0000256" key="1">
    <source>
        <dbReference type="PIRSR" id="PIRSR006487-1"/>
    </source>
</evidence>
<dbReference type="Pfam" id="PF01571">
    <property type="entry name" value="GCV_T"/>
    <property type="match status" value="1"/>
</dbReference>
<dbReference type="SUPFAM" id="SSF103025">
    <property type="entry name" value="Folate-binding domain"/>
    <property type="match status" value="1"/>
</dbReference>
<evidence type="ECO:0000313" key="4">
    <source>
        <dbReference type="Proteomes" id="UP001300383"/>
    </source>
</evidence>
<feature type="binding site" evidence="1">
    <location>
        <position position="173"/>
    </location>
    <ligand>
        <name>substrate</name>
    </ligand>
</feature>
<feature type="domain" description="GCVT N-terminal" evidence="2">
    <location>
        <begin position="8"/>
        <end position="240"/>
    </location>
</feature>
<reference evidence="3 4" key="1">
    <citation type="submission" date="2023-05" db="EMBL/GenBank/DDBJ databases">
        <title>[ruminococcus] sp. nov., isolated from a pig farm feces dump.</title>
        <authorList>
            <person name="Chang Y.-H."/>
        </authorList>
    </citation>
    <scope>NUCLEOTIDE SEQUENCE [LARGE SCALE GENOMIC DNA]</scope>
    <source>
        <strain evidence="3 4">YH-rum2234</strain>
    </source>
</reference>
<dbReference type="RefSeq" id="WP_283229698.1">
    <property type="nucleotide sequence ID" value="NZ_JASGBQ010000001.1"/>
</dbReference>
<evidence type="ECO:0000259" key="2">
    <source>
        <dbReference type="Pfam" id="PF01571"/>
    </source>
</evidence>
<dbReference type="EMBL" id="JASGBQ010000001">
    <property type="protein sequence ID" value="MDI9241196.1"/>
    <property type="molecule type" value="Genomic_DNA"/>
</dbReference>
<dbReference type="PIRSF" id="PIRSF006487">
    <property type="entry name" value="GcvT"/>
    <property type="match status" value="1"/>
</dbReference>
<dbReference type="Gene3D" id="3.30.1360.120">
    <property type="entry name" value="Probable tRNA modification gtpase trme, domain 1"/>
    <property type="match status" value="1"/>
</dbReference>
<dbReference type="AlphaFoldDB" id="A0AAP4EXT8"/>
<sequence>MYKNIFKYDDMKRSEHMAVRKTAGWYFWTHQLLEITGPDVTAFLEYMYPNKISSLAVGRDRYTTMLNEQGEIIDDVVIMRMSEDVYWVSTLFATKTDDWWYFHQGDYDVDWTEITDDWAMYAVQGPKSKEIVESLVKDSIADLKFFAHMDTEIGGIPCKINRGGFTGEKLGYEIYVSPDDGEALEQMLAPAVEKAGGKEVTEFQVMAWTLPTEANFYYMRDLAGTNPFEVGLASGIDWEKDFIGKEALLKVKEEGAAREMVGFEVPEADIYIRSKQYGGPGEPVFIDGEEEEVGRVSKLVYSYVKEVNIGYILAKKDKLHVGDKIKIHGYDAVITEKNWISS</sequence>
<dbReference type="PANTHER" id="PTHR43757">
    <property type="entry name" value="AMINOMETHYLTRANSFERASE"/>
    <property type="match status" value="1"/>
</dbReference>
<proteinExistence type="predicted"/>
<dbReference type="InterPro" id="IPR028896">
    <property type="entry name" value="GcvT/YgfZ/DmdA"/>
</dbReference>
<evidence type="ECO:0000313" key="3">
    <source>
        <dbReference type="EMBL" id="MDI9241196.1"/>
    </source>
</evidence>
<keyword evidence="4" id="KW-1185">Reference proteome</keyword>
<comment type="caution">
    <text evidence="3">The sequence shown here is derived from an EMBL/GenBank/DDBJ whole genome shotgun (WGS) entry which is preliminary data.</text>
</comment>